<dbReference type="Gene3D" id="3.40.50.1820">
    <property type="entry name" value="alpha/beta hydrolase"/>
    <property type="match status" value="1"/>
</dbReference>
<dbReference type="RefSeq" id="WP_379524824.1">
    <property type="nucleotide sequence ID" value="NZ_JBHSPA010000125.1"/>
</dbReference>
<sequence>MIDLVDGPILAAVVAALGAPGGTAGRYRAARPGASDGDLLSAVTTDCFIRVPAIRVAEARLRAGEAGTWMYRFDHGSPSFAGRLGAAHAVEIPYVFDLLEEESMHALIGGDPPQAVADTAHGAWVRFVAGGDPGWPRYDLAGRSTALIGEGIAVARDPGGAEREVWAGRR</sequence>
<dbReference type="EMBL" id="JBHSPA010000125">
    <property type="protein sequence ID" value="MFC5835386.1"/>
    <property type="molecule type" value="Genomic_DNA"/>
</dbReference>
<comment type="caution">
    <text evidence="2">The sequence shown here is derived from an EMBL/GenBank/DDBJ whole genome shotgun (WGS) entry which is preliminary data.</text>
</comment>
<accession>A0ABW1DE80</accession>
<protein>
    <submittedName>
        <fullName evidence="2">Carboxylesterase family protein</fullName>
    </submittedName>
</protein>
<reference evidence="3" key="1">
    <citation type="journal article" date="2019" name="Int. J. Syst. Evol. Microbiol.">
        <title>The Global Catalogue of Microorganisms (GCM) 10K type strain sequencing project: providing services to taxonomists for standard genome sequencing and annotation.</title>
        <authorList>
            <consortium name="The Broad Institute Genomics Platform"/>
            <consortium name="The Broad Institute Genome Sequencing Center for Infectious Disease"/>
            <person name="Wu L."/>
            <person name="Ma J."/>
        </authorList>
    </citation>
    <scope>NUCLEOTIDE SEQUENCE [LARGE SCALE GENOMIC DNA]</scope>
    <source>
        <strain evidence="3">CCUG 53903</strain>
    </source>
</reference>
<evidence type="ECO:0000259" key="1">
    <source>
        <dbReference type="Pfam" id="PF00135"/>
    </source>
</evidence>
<gene>
    <name evidence="2" type="ORF">ACFPZ3_67195</name>
</gene>
<dbReference type="InterPro" id="IPR029058">
    <property type="entry name" value="AB_hydrolase_fold"/>
</dbReference>
<dbReference type="Pfam" id="PF00135">
    <property type="entry name" value="COesterase"/>
    <property type="match status" value="1"/>
</dbReference>
<name>A0ABW1DE80_9ACTN</name>
<dbReference type="SUPFAM" id="SSF53474">
    <property type="entry name" value="alpha/beta-Hydrolases"/>
    <property type="match status" value="1"/>
</dbReference>
<dbReference type="InterPro" id="IPR002018">
    <property type="entry name" value="CarbesteraseB"/>
</dbReference>
<organism evidence="2 3">
    <name type="scientific">Nonomuraea insulae</name>
    <dbReference type="NCBI Taxonomy" id="1616787"/>
    <lineage>
        <taxon>Bacteria</taxon>
        <taxon>Bacillati</taxon>
        <taxon>Actinomycetota</taxon>
        <taxon>Actinomycetes</taxon>
        <taxon>Streptosporangiales</taxon>
        <taxon>Streptosporangiaceae</taxon>
        <taxon>Nonomuraea</taxon>
    </lineage>
</organism>
<evidence type="ECO:0000313" key="2">
    <source>
        <dbReference type="EMBL" id="MFC5835386.1"/>
    </source>
</evidence>
<proteinExistence type="predicted"/>
<evidence type="ECO:0000313" key="3">
    <source>
        <dbReference type="Proteomes" id="UP001596058"/>
    </source>
</evidence>
<dbReference type="Proteomes" id="UP001596058">
    <property type="component" value="Unassembled WGS sequence"/>
</dbReference>
<keyword evidence="3" id="KW-1185">Reference proteome</keyword>
<feature type="domain" description="Carboxylesterase type B" evidence="1">
    <location>
        <begin position="39"/>
        <end position="133"/>
    </location>
</feature>